<evidence type="ECO:0000256" key="2">
    <source>
        <dbReference type="ARBA" id="ARBA00012438"/>
    </source>
</evidence>
<evidence type="ECO:0000256" key="6">
    <source>
        <dbReference type="ARBA" id="ARBA00022777"/>
    </source>
</evidence>
<feature type="compositionally biased region" description="Pro residues" evidence="8">
    <location>
        <begin position="737"/>
        <end position="752"/>
    </location>
</feature>
<feature type="domain" description="Histidine kinase" evidence="9">
    <location>
        <begin position="522"/>
        <end position="627"/>
    </location>
</feature>
<dbReference type="Pfam" id="PF08376">
    <property type="entry name" value="NIT"/>
    <property type="match status" value="1"/>
</dbReference>
<dbReference type="InterPro" id="IPR050428">
    <property type="entry name" value="TCS_sensor_his_kinase"/>
</dbReference>
<dbReference type="InterPro" id="IPR010910">
    <property type="entry name" value="Nitrate/nitrite_sensing_bac"/>
</dbReference>
<feature type="compositionally biased region" description="Basic and acidic residues" evidence="8">
    <location>
        <begin position="670"/>
        <end position="681"/>
    </location>
</feature>
<evidence type="ECO:0000313" key="12">
    <source>
        <dbReference type="Proteomes" id="UP000181951"/>
    </source>
</evidence>
<feature type="compositionally biased region" description="Polar residues" evidence="8">
    <location>
        <begin position="873"/>
        <end position="884"/>
    </location>
</feature>
<feature type="compositionally biased region" description="Low complexity" evidence="8">
    <location>
        <begin position="641"/>
        <end position="653"/>
    </location>
</feature>
<dbReference type="FunFam" id="3.30.565.10:FF:000038">
    <property type="entry name" value="Sensor-like histidine kinase"/>
    <property type="match status" value="1"/>
</dbReference>
<evidence type="ECO:0000256" key="1">
    <source>
        <dbReference type="ARBA" id="ARBA00000085"/>
    </source>
</evidence>
<dbReference type="InterPro" id="IPR036890">
    <property type="entry name" value="HATPase_C_sf"/>
</dbReference>
<dbReference type="GO" id="GO:0005886">
    <property type="term" value="C:plasma membrane"/>
    <property type="evidence" value="ECO:0007669"/>
    <property type="project" value="TreeGrafter"/>
</dbReference>
<evidence type="ECO:0000256" key="4">
    <source>
        <dbReference type="ARBA" id="ARBA00022679"/>
    </source>
</evidence>
<feature type="region of interest" description="Disordered" evidence="8">
    <location>
        <begin position="633"/>
        <end position="884"/>
    </location>
</feature>
<dbReference type="AlphaFoldDB" id="A0A1H8QCA7"/>
<proteinExistence type="predicted"/>
<dbReference type="EC" id="2.7.13.3" evidence="2"/>
<keyword evidence="12" id="KW-1185">Reference proteome</keyword>
<dbReference type="PANTHER" id="PTHR45436:SF5">
    <property type="entry name" value="SENSOR HISTIDINE KINASE TRCS"/>
    <property type="match status" value="1"/>
</dbReference>
<dbReference type="PROSITE" id="PS50109">
    <property type="entry name" value="HIS_KIN"/>
    <property type="match status" value="1"/>
</dbReference>
<feature type="domain" description="NIT" evidence="10">
    <location>
        <begin position="53"/>
        <end position="305"/>
    </location>
</feature>
<organism evidence="11 12">
    <name type="scientific">Actinacidiphila rubida</name>
    <dbReference type="NCBI Taxonomy" id="310780"/>
    <lineage>
        <taxon>Bacteria</taxon>
        <taxon>Bacillati</taxon>
        <taxon>Actinomycetota</taxon>
        <taxon>Actinomycetes</taxon>
        <taxon>Kitasatosporales</taxon>
        <taxon>Streptomycetaceae</taxon>
        <taxon>Actinacidiphila</taxon>
    </lineage>
</organism>
<evidence type="ECO:0000313" key="11">
    <source>
        <dbReference type="EMBL" id="SEO51413.1"/>
    </source>
</evidence>
<sequence length="884" mass="95660">MRFRGTTIRRKIVALLLIPLVSLTAIWAFAATLTGRAVFGRPDIQRTVDSVGYPTNEVVSSLEQERRVAMVYVANTRDSQARIAFNKQVQTTDASIAKLRTQVSASGIRTNLNLRARDRLDVFLNTVDGLTSLRQRIDNSRITRNDTFDAYNALVDPAYGFFNEMLPLSDSSLDGQRRAVIDLNRAREDLSRQDALMAAAISTGHMSPAELTSFTFAVAQERNDYDDNLTVLDDSVRSPYDTYWQGSGGKTLRSAQNAIVAAGAGNAPIVANRLQWQTVAATAFDDLGRIDATSTSAFYKKSRTLPTTLVFETSVTAGLGLIAVIATLIVSVRIGRSLIRDLTGLRREAQEVSGTRLPRVMRRLAAGEQVDVETEVPRLQYADDEIGQVGKALNTLQRAAVEAAVRQADMRKGVSDVFVNLARRSQVLLHRQLTLLDAMERRTENSDELSDLFRLDHMTTRMRRHAEGLVILSGAAPSRQWRKPVQLMDVVRAAVAEVEDYERIEVRRLPRLAVTGAAVADLTHLLAELIENAAVFSPPHTQVRLHGEPVSKGFVLEIDDRGLGLTPDALLEANLRLAETPEFELSDTDRLGLFVVSRLAQRHGVRVSLRQSPYGGTTAVVLIPSVLLNETGDDTGSTRIGDLAGAEPAAPAGDPEHTFRQWGMDGVGDESQKEHVAHPDEPSALPDEDPELDDPLPLPRRRRTAPVLVTDNGVPVAGRHAARQQPETPAAAAAPPTARPPYEQEPPAPVQPFPASRGGGRPHRDPDAPAAPAPAGGAPAPQAAADAVLPRRVRQASLAPQLREVQADPGPDAASAGRERSADEVRDRMAALQRGWQRGRRTADPEPGPAAEPGGPESGPGPHSGPGDPTSTSVPRTTPEGNGR</sequence>
<dbReference type="RefSeq" id="WP_069464827.1">
    <property type="nucleotide sequence ID" value="NZ_FODD01000029.1"/>
</dbReference>
<dbReference type="Pfam" id="PF02518">
    <property type="entry name" value="HATPase_c"/>
    <property type="match status" value="1"/>
</dbReference>
<dbReference type="Gene3D" id="3.30.565.10">
    <property type="entry name" value="Histidine kinase-like ATPase, C-terminal domain"/>
    <property type="match status" value="1"/>
</dbReference>
<dbReference type="Proteomes" id="UP000181951">
    <property type="component" value="Unassembled WGS sequence"/>
</dbReference>
<evidence type="ECO:0000256" key="8">
    <source>
        <dbReference type="SAM" id="MobiDB-lite"/>
    </source>
</evidence>
<keyword evidence="6 11" id="KW-0418">Kinase</keyword>
<reference evidence="11 12" key="1">
    <citation type="submission" date="2016-10" db="EMBL/GenBank/DDBJ databases">
        <authorList>
            <person name="de Groot N.N."/>
        </authorList>
    </citation>
    <scope>NUCLEOTIDE SEQUENCE [LARGE SCALE GENOMIC DNA]</scope>
    <source>
        <strain evidence="11 12">CGMCC 4.2026</strain>
    </source>
</reference>
<protein>
    <recommendedName>
        <fullName evidence="2">histidine kinase</fullName>
        <ecNumber evidence="2">2.7.13.3</ecNumber>
    </recommendedName>
</protein>
<feature type="compositionally biased region" description="Low complexity" evidence="8">
    <location>
        <begin position="723"/>
        <end position="736"/>
    </location>
</feature>
<gene>
    <name evidence="11" type="ORF">SAMN05216267_102917</name>
</gene>
<dbReference type="GO" id="GO:0000160">
    <property type="term" value="P:phosphorelay signal transduction system"/>
    <property type="evidence" value="ECO:0007669"/>
    <property type="project" value="TreeGrafter"/>
</dbReference>
<feature type="compositionally biased region" description="Low complexity" evidence="8">
    <location>
        <begin position="768"/>
        <end position="787"/>
    </location>
</feature>
<evidence type="ECO:0000256" key="7">
    <source>
        <dbReference type="ARBA" id="ARBA00022989"/>
    </source>
</evidence>
<evidence type="ECO:0000256" key="3">
    <source>
        <dbReference type="ARBA" id="ARBA00022553"/>
    </source>
</evidence>
<dbReference type="PANTHER" id="PTHR45436">
    <property type="entry name" value="SENSOR HISTIDINE KINASE YKOH"/>
    <property type="match status" value="1"/>
</dbReference>
<comment type="catalytic activity">
    <reaction evidence="1">
        <text>ATP + protein L-histidine = ADP + protein N-phospho-L-histidine.</text>
        <dbReference type="EC" id="2.7.13.3"/>
    </reaction>
</comment>
<keyword evidence="7" id="KW-1133">Transmembrane helix</keyword>
<dbReference type="Gene3D" id="6.10.340.10">
    <property type="match status" value="1"/>
</dbReference>
<accession>A0A1H8QCA7</accession>
<dbReference type="OrthoDB" id="4652229at2"/>
<dbReference type="PROSITE" id="PS50906">
    <property type="entry name" value="NIT"/>
    <property type="match status" value="1"/>
</dbReference>
<dbReference type="GO" id="GO:0004673">
    <property type="term" value="F:protein histidine kinase activity"/>
    <property type="evidence" value="ECO:0007669"/>
    <property type="project" value="UniProtKB-EC"/>
</dbReference>
<dbReference type="SMART" id="SM00387">
    <property type="entry name" value="HATPase_c"/>
    <property type="match status" value="1"/>
</dbReference>
<dbReference type="EMBL" id="FODD01000029">
    <property type="protein sequence ID" value="SEO51413.1"/>
    <property type="molecule type" value="Genomic_DNA"/>
</dbReference>
<feature type="compositionally biased region" description="Basic and acidic residues" evidence="8">
    <location>
        <begin position="817"/>
        <end position="829"/>
    </location>
</feature>
<evidence type="ECO:0000259" key="9">
    <source>
        <dbReference type="PROSITE" id="PS50109"/>
    </source>
</evidence>
<name>A0A1H8QCA7_9ACTN</name>
<dbReference type="InterPro" id="IPR003594">
    <property type="entry name" value="HATPase_dom"/>
</dbReference>
<keyword evidence="3" id="KW-0597">Phosphoprotein</keyword>
<dbReference type="InterPro" id="IPR013587">
    <property type="entry name" value="Nitrate/nitrite_sensing"/>
</dbReference>
<evidence type="ECO:0000256" key="5">
    <source>
        <dbReference type="ARBA" id="ARBA00022692"/>
    </source>
</evidence>
<evidence type="ECO:0000259" key="10">
    <source>
        <dbReference type="PROSITE" id="PS50906"/>
    </source>
</evidence>
<dbReference type="SUPFAM" id="SSF55874">
    <property type="entry name" value="ATPase domain of HSP90 chaperone/DNA topoisomerase II/histidine kinase"/>
    <property type="match status" value="1"/>
</dbReference>
<dbReference type="STRING" id="310780.SAMN05216267_102917"/>
<keyword evidence="7" id="KW-0472">Membrane</keyword>
<keyword evidence="4" id="KW-0808">Transferase</keyword>
<dbReference type="InterPro" id="IPR005467">
    <property type="entry name" value="His_kinase_dom"/>
</dbReference>
<keyword evidence="5" id="KW-0812">Transmembrane</keyword>